<sequence>MKGTEVNNVSVDVSVLHNGTAIADRETKQSVFTVNFLTKEINDAKNFWRDLNEKPQVQFRG</sequence>
<name>W0GS95_9MOLU</name>
<reference evidence="1 2" key="1">
    <citation type="submission" date="2013-09" db="EMBL/GenBank/DDBJ databases">
        <title>Complete genome sequence of Spiroplasma mirum suckling mouse cataract agent.</title>
        <authorList>
            <person name="Landry C.A."/>
            <person name="Bastian F.O."/>
            <person name="Thune R.L."/>
        </authorList>
    </citation>
    <scope>NUCLEOTIDE SEQUENCE [LARGE SCALE GENOMIC DNA]</scope>
    <source>
        <strain evidence="1 2">SMCA</strain>
    </source>
</reference>
<proteinExistence type="predicted"/>
<dbReference type="KEGG" id="smia:P344_06830"/>
<organism evidence="1 2">
    <name type="scientific">Spiroplasma mirum ATCC 29335</name>
    <dbReference type="NCBI Taxonomy" id="838561"/>
    <lineage>
        <taxon>Bacteria</taxon>
        <taxon>Bacillati</taxon>
        <taxon>Mycoplasmatota</taxon>
        <taxon>Mollicutes</taxon>
        <taxon>Entomoplasmatales</taxon>
        <taxon>Spiroplasmataceae</taxon>
        <taxon>Spiroplasma</taxon>
    </lineage>
</organism>
<dbReference type="PATRIC" id="fig|838561.3.peg.1313"/>
<dbReference type="RefSeq" id="WP_025317875.1">
    <property type="nucleotide sequence ID" value="NZ_CP002082.1"/>
</dbReference>
<evidence type="ECO:0000313" key="1">
    <source>
        <dbReference type="EMBL" id="AHI58664.1"/>
    </source>
</evidence>
<dbReference type="KEGG" id="smir:SMM_1145"/>
<keyword evidence="2" id="KW-1185">Reference proteome</keyword>
<dbReference type="AlphaFoldDB" id="W0GS95"/>
<dbReference type="Proteomes" id="UP000019260">
    <property type="component" value="Chromosome"/>
</dbReference>
<protein>
    <submittedName>
        <fullName evidence="1">Uncharacterized protein</fullName>
    </submittedName>
</protein>
<evidence type="ECO:0000313" key="2">
    <source>
        <dbReference type="Proteomes" id="UP000019260"/>
    </source>
</evidence>
<dbReference type="EMBL" id="CP006720">
    <property type="protein sequence ID" value="AHI58664.1"/>
    <property type="molecule type" value="Genomic_DNA"/>
</dbReference>
<accession>W0GS95</accession>
<dbReference type="HOGENOM" id="CLU_2920470_0_0_14"/>
<gene>
    <name evidence="1" type="ORF">P344_06830</name>
</gene>
<dbReference type="STRING" id="838561.P344_06830"/>